<protein>
    <submittedName>
        <fullName evidence="1">Uncharacterized protein</fullName>
    </submittedName>
</protein>
<sequence>MLTTYSEPVLLLLRIFIKSTLEEQSPSVQDILNTPSLQFVTNLHLKNLVYVNLTYFNSLQAGEIKKIKKIKAIFQHIVTNQE</sequence>
<reference evidence="1" key="1">
    <citation type="submission" date="2014-11" db="EMBL/GenBank/DDBJ databases">
        <authorList>
            <person name="Amaro Gonzalez C."/>
        </authorList>
    </citation>
    <scope>NUCLEOTIDE SEQUENCE</scope>
</reference>
<accession>A0A0E9QID3</accession>
<reference evidence="1" key="2">
    <citation type="journal article" date="2015" name="Fish Shellfish Immunol.">
        <title>Early steps in the European eel (Anguilla anguilla)-Vibrio vulnificus interaction in the gills: Role of the RtxA13 toxin.</title>
        <authorList>
            <person name="Callol A."/>
            <person name="Pajuelo D."/>
            <person name="Ebbesson L."/>
            <person name="Teles M."/>
            <person name="MacKenzie S."/>
            <person name="Amaro C."/>
        </authorList>
    </citation>
    <scope>NUCLEOTIDE SEQUENCE</scope>
</reference>
<evidence type="ECO:0000313" key="1">
    <source>
        <dbReference type="EMBL" id="JAH16549.1"/>
    </source>
</evidence>
<proteinExistence type="predicted"/>
<dbReference type="AlphaFoldDB" id="A0A0E9QID3"/>
<organism evidence="1">
    <name type="scientific">Anguilla anguilla</name>
    <name type="common">European freshwater eel</name>
    <name type="synonym">Muraena anguilla</name>
    <dbReference type="NCBI Taxonomy" id="7936"/>
    <lineage>
        <taxon>Eukaryota</taxon>
        <taxon>Metazoa</taxon>
        <taxon>Chordata</taxon>
        <taxon>Craniata</taxon>
        <taxon>Vertebrata</taxon>
        <taxon>Euteleostomi</taxon>
        <taxon>Actinopterygii</taxon>
        <taxon>Neopterygii</taxon>
        <taxon>Teleostei</taxon>
        <taxon>Anguilliformes</taxon>
        <taxon>Anguillidae</taxon>
        <taxon>Anguilla</taxon>
    </lineage>
</organism>
<name>A0A0E9QID3_ANGAN</name>
<dbReference type="EMBL" id="GBXM01092028">
    <property type="protein sequence ID" value="JAH16549.1"/>
    <property type="molecule type" value="Transcribed_RNA"/>
</dbReference>